<reference evidence="3" key="1">
    <citation type="submission" date="2011-06" db="EMBL/GenBank/DDBJ databases">
        <title>The complete genome of plasmid 2 of Runella slithyformis DSM 19594.</title>
        <authorList>
            <consortium name="US DOE Joint Genome Institute (JGI-PGF)"/>
            <person name="Lucas S."/>
            <person name="Han J."/>
            <person name="Lapidus A."/>
            <person name="Bruce D."/>
            <person name="Goodwin L."/>
            <person name="Pitluck S."/>
            <person name="Peters L."/>
            <person name="Kyrpides N."/>
            <person name="Mavromatis K."/>
            <person name="Ivanova N."/>
            <person name="Ovchinnikova G."/>
            <person name="Zhang X."/>
            <person name="Misra M."/>
            <person name="Detter J.C."/>
            <person name="Tapia R."/>
            <person name="Han C."/>
            <person name="Land M."/>
            <person name="Hauser L."/>
            <person name="Markowitz V."/>
            <person name="Cheng J.-F."/>
            <person name="Hugenholtz P."/>
            <person name="Woyke T."/>
            <person name="Wu D."/>
            <person name="Tindall B."/>
            <person name="Faehrich R."/>
            <person name="Brambilla E."/>
            <person name="Klenk H.-P."/>
            <person name="Eisen J.A."/>
        </authorList>
    </citation>
    <scope>NUCLEOTIDE SEQUENCE [LARGE SCALE GENOMIC DNA]</scope>
    <source>
        <strain evidence="3">ATCC 29530 / DSM 19594 / LMG 11500 / NCIMB 11436 / LSU 4</strain>
        <plasmid evidence="3">pRUNSL02</plasmid>
    </source>
</reference>
<sequence>MKNLIAISLISVILLSSCNNQTKEQKEVANETIAATTPETTTYEKASVKKFVAGYLDLKNALANDNAIDAESAANAMMATMSGLDESGFTANQKKVYDAVKEDARENVEHIAENAKDIDHQREHFEMLSGDIYDLVKAFGSEKPLYKDYCPMYNNKNGAFWLSETKEIKNPYMGKEMSSCGKVQEEIK</sequence>
<gene>
    <name evidence="2" type="ordered locus">Runsl_5940</name>
</gene>
<dbReference type="EMBL" id="CP002861">
    <property type="protein sequence ID" value="AEI52076.1"/>
    <property type="molecule type" value="Genomic_DNA"/>
</dbReference>
<dbReference type="RefSeq" id="WP_013931258.1">
    <property type="nucleotide sequence ID" value="NC_015704.1"/>
</dbReference>
<organism evidence="2 3">
    <name type="scientific">Runella slithyformis (strain ATCC 29530 / DSM 19594 / LMG 11500 / NCIMB 11436 / LSU 4)</name>
    <dbReference type="NCBI Taxonomy" id="761193"/>
    <lineage>
        <taxon>Bacteria</taxon>
        <taxon>Pseudomonadati</taxon>
        <taxon>Bacteroidota</taxon>
        <taxon>Cytophagia</taxon>
        <taxon>Cytophagales</taxon>
        <taxon>Spirosomataceae</taxon>
        <taxon>Runella</taxon>
    </lineage>
</organism>
<name>A0A7U4E8W9_RUNSL</name>
<feature type="domain" description="DUF3347" evidence="1">
    <location>
        <begin position="53"/>
        <end position="142"/>
    </location>
</feature>
<evidence type="ECO:0000313" key="3">
    <source>
        <dbReference type="Proteomes" id="UP000000493"/>
    </source>
</evidence>
<accession>A0A7U4E8W9</accession>
<dbReference type="AlphaFoldDB" id="A0A7U4E8W9"/>
<reference evidence="2 3" key="2">
    <citation type="journal article" date="2012" name="Stand. Genomic Sci.">
        <title>Complete genome sequence of the aquatic bacterium Runella slithyformis type strain (LSU 4(T)).</title>
        <authorList>
            <person name="Copeland A."/>
            <person name="Zhang X."/>
            <person name="Misra M."/>
            <person name="Lapidus A."/>
            <person name="Nolan M."/>
            <person name="Lucas S."/>
            <person name="Deshpande S."/>
            <person name="Cheng J.F."/>
            <person name="Tapia R."/>
            <person name="Goodwin L.A."/>
            <person name="Pitluck S."/>
            <person name="Liolios K."/>
            <person name="Pagani I."/>
            <person name="Ivanova N."/>
            <person name="Mikhailova N."/>
            <person name="Pati A."/>
            <person name="Chen A."/>
            <person name="Palaniappan K."/>
            <person name="Land M."/>
            <person name="Hauser L."/>
            <person name="Pan C."/>
            <person name="Jeffries C.D."/>
            <person name="Detter J.C."/>
            <person name="Brambilla E.M."/>
            <person name="Rohde M."/>
            <person name="Djao O.D."/>
            <person name="Goker M."/>
            <person name="Sikorski J."/>
            <person name="Tindall B.J."/>
            <person name="Woyke T."/>
            <person name="Bristow J."/>
            <person name="Eisen J.A."/>
            <person name="Markowitz V."/>
            <person name="Hugenholtz P."/>
            <person name="Kyrpides N.C."/>
            <person name="Klenk H.P."/>
            <person name="Mavromatis K."/>
        </authorList>
    </citation>
    <scope>NUCLEOTIDE SEQUENCE [LARGE SCALE GENOMIC DNA]</scope>
    <source>
        <strain evidence="3">ATCC 29530 / DSM 19594 / LMG 11500 / NCIMB 11436 / LSU 4</strain>
    </source>
</reference>
<geneLocation type="plasmid" evidence="2 3">
    <name>pRUNSL02</name>
</geneLocation>
<keyword evidence="2" id="KW-0614">Plasmid</keyword>
<protein>
    <recommendedName>
        <fullName evidence="1">DUF3347 domain-containing protein</fullName>
    </recommendedName>
</protein>
<dbReference type="PROSITE" id="PS51257">
    <property type="entry name" value="PROKAR_LIPOPROTEIN"/>
    <property type="match status" value="1"/>
</dbReference>
<dbReference type="Pfam" id="PF11827">
    <property type="entry name" value="DUF3347"/>
    <property type="match status" value="1"/>
</dbReference>
<evidence type="ECO:0000259" key="1">
    <source>
        <dbReference type="Pfam" id="PF11827"/>
    </source>
</evidence>
<evidence type="ECO:0000313" key="2">
    <source>
        <dbReference type="EMBL" id="AEI52076.1"/>
    </source>
</evidence>
<keyword evidence="3" id="KW-1185">Reference proteome</keyword>
<dbReference type="KEGG" id="rsi:Runsl_5940"/>
<dbReference type="InterPro" id="IPR021782">
    <property type="entry name" value="DUF3347"/>
</dbReference>
<proteinExistence type="predicted"/>
<dbReference type="Proteomes" id="UP000000493">
    <property type="component" value="Plasmid pRUNSL02"/>
</dbReference>